<keyword evidence="1" id="KW-0805">Transcription regulation</keyword>
<dbReference type="PRINTS" id="PR00038">
    <property type="entry name" value="HTHLUXR"/>
</dbReference>
<dbReference type="InterPro" id="IPR029016">
    <property type="entry name" value="GAF-like_dom_sf"/>
</dbReference>
<dbReference type="PROSITE" id="PS00622">
    <property type="entry name" value="HTH_LUXR_1"/>
    <property type="match status" value="1"/>
</dbReference>
<dbReference type="Gene3D" id="3.30.450.40">
    <property type="match status" value="1"/>
</dbReference>
<evidence type="ECO:0000256" key="2">
    <source>
        <dbReference type="ARBA" id="ARBA00023125"/>
    </source>
</evidence>
<sequence length="344" mass="36832">MSSPVARRETVRDIEAICRLDLDSRELRRRIAERLTRLVPADSYCFGTIDPTTLLITDDVSAGLTPDAAVAAAHNEYLVDDVLKFAALARSEVRAGTLGAATGGDPRSSHRYRAVLPMIDARHELRASFVVDHRCWGAIALFAGGGRPDFTPDDVDVLRRLSAPVAAALRRAVHRPPAEAAAGPDEAGVLLLDQDLRLLSENPAAKLWRDELASSGAELPIAVLEVAARGRGATLPAYGRIRGRSGRWLSVHASPLSGGPYAAPLAVTLHPAPSADVAELLLLAYGLTPRERDVLARVVAGLPSRAIAMELHITAATVQDHLKSVFAKTGVRSRRELVATILHL</sequence>
<dbReference type="InterPro" id="IPR016032">
    <property type="entry name" value="Sig_transdc_resp-reg_C-effctor"/>
</dbReference>
<dbReference type="InterPro" id="IPR000792">
    <property type="entry name" value="Tscrpt_reg_LuxR_C"/>
</dbReference>
<keyword evidence="3" id="KW-0804">Transcription</keyword>
<keyword evidence="2" id="KW-0238">DNA-binding</keyword>
<dbReference type="SMART" id="SM00421">
    <property type="entry name" value="HTH_LUXR"/>
    <property type="match status" value="1"/>
</dbReference>
<reference evidence="5 6" key="1">
    <citation type="submission" date="2021-08" db="EMBL/GenBank/DDBJ databases">
        <title>Streptomyces sp. PTM05 isolated from lichen.</title>
        <authorList>
            <person name="Somphong A."/>
            <person name="Phongsopitanun W."/>
            <person name="Tanasupawat S."/>
        </authorList>
    </citation>
    <scope>NUCLEOTIDE SEQUENCE [LARGE SCALE GENOMIC DNA]</scope>
    <source>
        <strain evidence="5 6">Ptm05</strain>
    </source>
</reference>
<dbReference type="SUPFAM" id="SSF55781">
    <property type="entry name" value="GAF domain-like"/>
    <property type="match status" value="1"/>
</dbReference>
<accession>A0ABS7QWF0</accession>
<name>A0ABS7QWF0_9ACTN</name>
<evidence type="ECO:0000313" key="5">
    <source>
        <dbReference type="EMBL" id="MBY8886680.1"/>
    </source>
</evidence>
<gene>
    <name evidence="5" type="ORF">K7472_17670</name>
</gene>
<dbReference type="CDD" id="cd06170">
    <property type="entry name" value="LuxR_C_like"/>
    <property type="match status" value="1"/>
</dbReference>
<comment type="caution">
    <text evidence="5">The sequence shown here is derived from an EMBL/GenBank/DDBJ whole genome shotgun (WGS) entry which is preliminary data.</text>
</comment>
<dbReference type="InterPro" id="IPR036388">
    <property type="entry name" value="WH-like_DNA-bd_sf"/>
</dbReference>
<dbReference type="PANTHER" id="PTHR44688">
    <property type="entry name" value="DNA-BINDING TRANSCRIPTIONAL ACTIVATOR DEVR_DOSR"/>
    <property type="match status" value="1"/>
</dbReference>
<organism evidence="5 6">
    <name type="scientific">Streptantibioticus parmotrematis</name>
    <dbReference type="NCBI Taxonomy" id="2873249"/>
    <lineage>
        <taxon>Bacteria</taxon>
        <taxon>Bacillati</taxon>
        <taxon>Actinomycetota</taxon>
        <taxon>Actinomycetes</taxon>
        <taxon>Kitasatosporales</taxon>
        <taxon>Streptomycetaceae</taxon>
        <taxon>Streptantibioticus</taxon>
    </lineage>
</organism>
<evidence type="ECO:0000313" key="6">
    <source>
        <dbReference type="Proteomes" id="UP001198565"/>
    </source>
</evidence>
<dbReference type="Pfam" id="PF00196">
    <property type="entry name" value="GerE"/>
    <property type="match status" value="1"/>
</dbReference>
<dbReference type="Gene3D" id="1.10.10.10">
    <property type="entry name" value="Winged helix-like DNA-binding domain superfamily/Winged helix DNA-binding domain"/>
    <property type="match status" value="1"/>
</dbReference>
<dbReference type="PANTHER" id="PTHR44688:SF16">
    <property type="entry name" value="DNA-BINDING TRANSCRIPTIONAL ACTIVATOR DEVR_DOSR"/>
    <property type="match status" value="1"/>
</dbReference>
<evidence type="ECO:0000256" key="3">
    <source>
        <dbReference type="ARBA" id="ARBA00023163"/>
    </source>
</evidence>
<protein>
    <submittedName>
        <fullName evidence="5">Helix-turn-helix transcriptional regulator</fullName>
    </submittedName>
</protein>
<dbReference type="Proteomes" id="UP001198565">
    <property type="component" value="Unassembled WGS sequence"/>
</dbReference>
<feature type="domain" description="HTH luxR-type" evidence="4">
    <location>
        <begin position="277"/>
        <end position="344"/>
    </location>
</feature>
<evidence type="ECO:0000259" key="4">
    <source>
        <dbReference type="PROSITE" id="PS50043"/>
    </source>
</evidence>
<dbReference type="SUPFAM" id="SSF46894">
    <property type="entry name" value="C-terminal effector domain of the bipartite response regulators"/>
    <property type="match status" value="1"/>
</dbReference>
<keyword evidence="6" id="KW-1185">Reference proteome</keyword>
<dbReference type="PROSITE" id="PS50043">
    <property type="entry name" value="HTH_LUXR_2"/>
    <property type="match status" value="1"/>
</dbReference>
<evidence type="ECO:0000256" key="1">
    <source>
        <dbReference type="ARBA" id="ARBA00023015"/>
    </source>
</evidence>
<dbReference type="RefSeq" id="WP_222979108.1">
    <property type="nucleotide sequence ID" value="NZ_JAINVZ010000011.1"/>
</dbReference>
<dbReference type="EMBL" id="JAINVZ010000011">
    <property type="protein sequence ID" value="MBY8886680.1"/>
    <property type="molecule type" value="Genomic_DNA"/>
</dbReference>
<proteinExistence type="predicted"/>